<keyword evidence="1 3" id="KW-0732">Signal</keyword>
<dbReference type="GO" id="GO:0002376">
    <property type="term" value="P:immune system process"/>
    <property type="evidence" value="ECO:0007669"/>
    <property type="project" value="UniProtKB-KW"/>
</dbReference>
<dbReference type="Pfam" id="PF07686">
    <property type="entry name" value="V-set"/>
    <property type="match status" value="1"/>
</dbReference>
<reference evidence="5" key="1">
    <citation type="submission" date="2020-07" db="EMBL/GenBank/DDBJ databases">
        <title>Clarias magur genome sequencing, assembly and annotation.</title>
        <authorList>
            <person name="Kushwaha B."/>
            <person name="Kumar R."/>
            <person name="Das P."/>
            <person name="Joshi C.G."/>
            <person name="Kumar D."/>
            <person name="Nagpure N.S."/>
            <person name="Pandey M."/>
            <person name="Agarwal S."/>
            <person name="Srivastava S."/>
            <person name="Singh M."/>
            <person name="Sahoo L."/>
            <person name="Jayasankar P."/>
            <person name="Meher P.K."/>
            <person name="Koringa P.G."/>
            <person name="Iquebal M.A."/>
            <person name="Das S.P."/>
            <person name="Bit A."/>
            <person name="Patnaik S."/>
            <person name="Patel N."/>
            <person name="Shah T.M."/>
            <person name="Hinsu A."/>
            <person name="Jena J.K."/>
        </authorList>
    </citation>
    <scope>NUCLEOTIDE SEQUENCE</scope>
    <source>
        <strain evidence="5">CIFAMagur01</strain>
        <tissue evidence="5">Testis</tissue>
    </source>
</reference>
<dbReference type="Gene3D" id="2.60.40.10">
    <property type="entry name" value="Immunoglobulins"/>
    <property type="match status" value="1"/>
</dbReference>
<feature type="domain" description="Ig-like" evidence="4">
    <location>
        <begin position="42"/>
        <end position="118"/>
    </location>
</feature>
<sequence>MAKVIISGVIIISLNASSISSLNIQQTPEHLFISPEQRKANLSCRHGDTNYNYMYWYQQKAAGDHIQLIGMLQYGAVTPEEKFKSRFNISGHAKADAFLLISSVTPEDSAVYFCAARSLHEICDRRIQELQKKEFLILN</sequence>
<dbReference type="SUPFAM" id="SSF48726">
    <property type="entry name" value="Immunoglobulin"/>
    <property type="match status" value="1"/>
</dbReference>
<dbReference type="PANTHER" id="PTHR23268:SF124">
    <property type="entry name" value="IG-LIKE DOMAIN-CONTAINING PROTEIN"/>
    <property type="match status" value="1"/>
</dbReference>
<dbReference type="OrthoDB" id="8947657at2759"/>
<keyword evidence="6" id="KW-1185">Reference proteome</keyword>
<feature type="chain" id="PRO_5035149310" evidence="3">
    <location>
        <begin position="22"/>
        <end position="139"/>
    </location>
</feature>
<dbReference type="InterPro" id="IPR050413">
    <property type="entry name" value="TCR_beta_variable"/>
</dbReference>
<proteinExistence type="predicted"/>
<evidence type="ECO:0000313" key="6">
    <source>
        <dbReference type="Proteomes" id="UP000727407"/>
    </source>
</evidence>
<dbReference type="PROSITE" id="PS50835">
    <property type="entry name" value="IG_LIKE"/>
    <property type="match status" value="1"/>
</dbReference>
<dbReference type="InterPro" id="IPR007110">
    <property type="entry name" value="Ig-like_dom"/>
</dbReference>
<evidence type="ECO:0000256" key="3">
    <source>
        <dbReference type="SAM" id="SignalP"/>
    </source>
</evidence>
<evidence type="ECO:0000256" key="1">
    <source>
        <dbReference type="ARBA" id="ARBA00022729"/>
    </source>
</evidence>
<keyword evidence="2" id="KW-0391">Immunity</keyword>
<feature type="signal peptide" evidence="3">
    <location>
        <begin position="1"/>
        <end position="21"/>
    </location>
</feature>
<dbReference type="AlphaFoldDB" id="A0A8J4WZJ8"/>
<comment type="caution">
    <text evidence="5">The sequence shown here is derived from an EMBL/GenBank/DDBJ whole genome shotgun (WGS) entry which is preliminary data.</text>
</comment>
<dbReference type="GO" id="GO:0007166">
    <property type="term" value="P:cell surface receptor signaling pathway"/>
    <property type="evidence" value="ECO:0007669"/>
    <property type="project" value="TreeGrafter"/>
</dbReference>
<dbReference type="GO" id="GO:0005886">
    <property type="term" value="C:plasma membrane"/>
    <property type="evidence" value="ECO:0007669"/>
    <property type="project" value="TreeGrafter"/>
</dbReference>
<gene>
    <name evidence="5" type="ORF">DAT39_022294</name>
</gene>
<evidence type="ECO:0000313" key="5">
    <source>
        <dbReference type="EMBL" id="KAF5887332.1"/>
    </source>
</evidence>
<dbReference type="EMBL" id="QNUK01001113">
    <property type="protein sequence ID" value="KAF5887332.1"/>
    <property type="molecule type" value="Genomic_DNA"/>
</dbReference>
<name>A0A8J4WZJ8_CLAMG</name>
<dbReference type="Proteomes" id="UP000727407">
    <property type="component" value="Unassembled WGS sequence"/>
</dbReference>
<dbReference type="InterPro" id="IPR013106">
    <property type="entry name" value="Ig_V-set"/>
</dbReference>
<organism evidence="5 6">
    <name type="scientific">Clarias magur</name>
    <name type="common">Asian catfish</name>
    <name type="synonym">Macropteronotus magur</name>
    <dbReference type="NCBI Taxonomy" id="1594786"/>
    <lineage>
        <taxon>Eukaryota</taxon>
        <taxon>Metazoa</taxon>
        <taxon>Chordata</taxon>
        <taxon>Craniata</taxon>
        <taxon>Vertebrata</taxon>
        <taxon>Euteleostomi</taxon>
        <taxon>Actinopterygii</taxon>
        <taxon>Neopterygii</taxon>
        <taxon>Teleostei</taxon>
        <taxon>Ostariophysi</taxon>
        <taxon>Siluriformes</taxon>
        <taxon>Clariidae</taxon>
        <taxon>Clarias</taxon>
    </lineage>
</organism>
<dbReference type="PANTHER" id="PTHR23268">
    <property type="entry name" value="T-CELL RECEPTOR BETA CHAIN"/>
    <property type="match status" value="1"/>
</dbReference>
<evidence type="ECO:0000259" key="4">
    <source>
        <dbReference type="PROSITE" id="PS50835"/>
    </source>
</evidence>
<evidence type="ECO:0000256" key="2">
    <source>
        <dbReference type="ARBA" id="ARBA00022859"/>
    </source>
</evidence>
<feature type="non-terminal residue" evidence="5">
    <location>
        <position position="139"/>
    </location>
</feature>
<dbReference type="InterPro" id="IPR036179">
    <property type="entry name" value="Ig-like_dom_sf"/>
</dbReference>
<accession>A0A8J4WZJ8</accession>
<dbReference type="InterPro" id="IPR013783">
    <property type="entry name" value="Ig-like_fold"/>
</dbReference>
<dbReference type="SMART" id="SM00406">
    <property type="entry name" value="IGv"/>
    <property type="match status" value="1"/>
</dbReference>
<protein>
    <submittedName>
        <fullName evidence="5">Ig heavy chain V region</fullName>
    </submittedName>
</protein>